<dbReference type="Proteomes" id="UP000464330">
    <property type="component" value="Plasmid unnamed2"/>
</dbReference>
<evidence type="ECO:0000256" key="1">
    <source>
        <dbReference type="SAM" id="Phobius"/>
    </source>
</evidence>
<keyword evidence="1" id="KW-0472">Membrane</keyword>
<feature type="transmembrane region" description="Helical" evidence="1">
    <location>
        <begin position="7"/>
        <end position="25"/>
    </location>
</feature>
<dbReference type="EMBL" id="CP019720">
    <property type="protein sequence ID" value="QHZ54168.1"/>
    <property type="molecule type" value="Genomic_DNA"/>
</dbReference>
<reference evidence="2 3" key="1">
    <citation type="journal article" date="2020" name="Int. J. Med. Microbiol.">
        <title>Discovery of Paenibacillus larvae ERIC V: Phenotypic and genomic comparison to genotypes ERIC I-IV reveal different inventories of virulence factors which correlate with epidemiological prevalences of American Foulbrood.</title>
        <authorList>
            <person name="Beims H."/>
            <person name="Bunk B."/>
            <person name="Erler S."/>
            <person name="Mohr K.I."/>
            <person name="Sproer C."/>
            <person name="Pradella S."/>
            <person name="Gunther G."/>
            <person name="Rohde M."/>
            <person name="von der Ohe W."/>
            <person name="Steinert M."/>
        </authorList>
    </citation>
    <scope>NUCLEOTIDE SEQUENCE [LARGE SCALE GENOMIC DNA]</scope>
    <source>
        <strain evidence="2">Eric_V</strain>
        <plasmid evidence="2">unnamed2</plasmid>
    </source>
</reference>
<evidence type="ECO:0000313" key="3">
    <source>
        <dbReference type="Proteomes" id="UP000464330"/>
    </source>
</evidence>
<accession>A0A6C0R1J4</accession>
<dbReference type="RefSeq" id="WP_155121128.1">
    <property type="nucleotide sequence ID" value="NZ_CP019658.1"/>
</dbReference>
<organism evidence="2 3">
    <name type="scientific">Paenibacillus larvae subsp. larvae</name>
    <dbReference type="NCBI Taxonomy" id="147375"/>
    <lineage>
        <taxon>Bacteria</taxon>
        <taxon>Bacillati</taxon>
        <taxon>Bacillota</taxon>
        <taxon>Bacilli</taxon>
        <taxon>Bacillales</taxon>
        <taxon>Paenibacillaceae</taxon>
        <taxon>Paenibacillus</taxon>
    </lineage>
</organism>
<keyword evidence="2" id="KW-0614">Plasmid</keyword>
<proteinExistence type="predicted"/>
<evidence type="ECO:0000313" key="2">
    <source>
        <dbReference type="EMBL" id="QHZ54168.1"/>
    </source>
</evidence>
<dbReference type="GeneID" id="64221311"/>
<gene>
    <name evidence="2" type="ORF">ERICV_05185</name>
</gene>
<keyword evidence="1" id="KW-0812">Transmembrane</keyword>
<keyword evidence="1" id="KW-1133">Transmembrane helix</keyword>
<protein>
    <submittedName>
        <fullName evidence="2">Uncharacterized protein</fullName>
    </submittedName>
</protein>
<geneLocation type="plasmid" evidence="2 3">
    <name>unnamed2</name>
</geneLocation>
<sequence length="53" mass="5984">MDILKKWFAEILLVILVVALGLYLYPQAKNSGVKSIDNGINKVEQTGNFDQFK</sequence>
<name>A0A6C0R1J4_9BACL</name>
<dbReference type="AlphaFoldDB" id="A0A6C0R1J4"/>